<evidence type="ECO:0000313" key="6">
    <source>
        <dbReference type="Proteomes" id="UP001642483"/>
    </source>
</evidence>
<feature type="domain" description="TFIIB-type" evidence="4">
    <location>
        <begin position="1"/>
        <end position="32"/>
    </location>
</feature>
<keyword evidence="3" id="KW-0863">Zinc-finger</keyword>
<dbReference type="EMBL" id="CAWYQH010000024">
    <property type="protein sequence ID" value="CAK8676076.1"/>
    <property type="molecule type" value="Genomic_DNA"/>
</dbReference>
<keyword evidence="2" id="KW-0539">Nucleus</keyword>
<dbReference type="PROSITE" id="PS51134">
    <property type="entry name" value="ZF_TFIIB"/>
    <property type="match status" value="1"/>
</dbReference>
<dbReference type="InterPro" id="IPR013137">
    <property type="entry name" value="Znf_TFIIB"/>
</dbReference>
<reference evidence="5 6" key="1">
    <citation type="submission" date="2024-02" db="EMBL/GenBank/DDBJ databases">
        <authorList>
            <person name="Daric V."/>
            <person name="Darras S."/>
        </authorList>
    </citation>
    <scope>NUCLEOTIDE SEQUENCE [LARGE SCALE GENOMIC DNA]</scope>
</reference>
<accession>A0ABP0F8M8</accession>
<protein>
    <recommendedName>
        <fullName evidence="4">TFIIB-type domain-containing protein</fullName>
    </recommendedName>
</protein>
<sequence length="474" mass="53426">MKCTSCGIGEVVEDFSGAETTMVCNECGCVEKGCEATNTWVNDERDAEDPQDSNWEKKYKVHFSRLCRSQVLQEYLDVMKNVIDLFAMKGNAEIYKLAVNIFLAVDKKFLHGKGIKLKMQCAGICAHTALVQNNILVTIGGILKAMDVPAASVFKTLDMIHSTITEIAPSYLERRQRELAKNTISEDMKLTLKTIPCMKNRPDIIKKALDLVSLIYDINVATGRKSLTVVSCAAYLAFLAESKTRKKITLHHFLVTNDMVDVFGGVHSCWIEVQARLLVLVKRLPWMKGKNVKKEKVHFFLNDILRFKTTLLSQRKRANEVDVSSFAKVAATCSQTLCENNIEKRPVSVKTEAICESVNTLPSQNTSQTINVSTKLQKVPNKKYKRTEVCKPRTKVMRSSDVFTGSELLNPPSYLQNLIQPKRKKIHEITSFPVASTSETLTEDDLPEAELQKYLRTPHEIEQAAKIQELLEKC</sequence>
<proteinExistence type="predicted"/>
<evidence type="ECO:0000256" key="1">
    <source>
        <dbReference type="ARBA" id="ARBA00004123"/>
    </source>
</evidence>
<comment type="subcellular location">
    <subcellularLocation>
        <location evidence="1">Nucleus</location>
    </subcellularLocation>
</comment>
<dbReference type="Proteomes" id="UP001642483">
    <property type="component" value="Unassembled WGS sequence"/>
</dbReference>
<evidence type="ECO:0000313" key="5">
    <source>
        <dbReference type="EMBL" id="CAK8676076.1"/>
    </source>
</evidence>
<evidence type="ECO:0000256" key="2">
    <source>
        <dbReference type="ARBA" id="ARBA00023242"/>
    </source>
</evidence>
<comment type="caution">
    <text evidence="5">The sequence shown here is derived from an EMBL/GenBank/DDBJ whole genome shotgun (WGS) entry which is preliminary data.</text>
</comment>
<dbReference type="Pfam" id="PF21886">
    <property type="entry name" value="BRF2-like_C_cyclin_rpt"/>
    <property type="match status" value="1"/>
</dbReference>
<gene>
    <name evidence="5" type="ORF">CVLEPA_LOCUS5576</name>
</gene>
<keyword evidence="3" id="KW-0479">Metal-binding</keyword>
<dbReference type="InterPro" id="IPR054078">
    <property type="entry name" value="BRF2-like_C"/>
</dbReference>
<name>A0ABP0F8M8_CLALP</name>
<keyword evidence="6" id="KW-1185">Reference proteome</keyword>
<keyword evidence="3" id="KW-0862">Zinc</keyword>
<evidence type="ECO:0000256" key="3">
    <source>
        <dbReference type="PROSITE-ProRule" id="PRU00469"/>
    </source>
</evidence>
<evidence type="ECO:0000259" key="4">
    <source>
        <dbReference type="PROSITE" id="PS51134"/>
    </source>
</evidence>
<organism evidence="5 6">
    <name type="scientific">Clavelina lepadiformis</name>
    <name type="common">Light-bulb sea squirt</name>
    <name type="synonym">Ascidia lepadiformis</name>
    <dbReference type="NCBI Taxonomy" id="159417"/>
    <lineage>
        <taxon>Eukaryota</taxon>
        <taxon>Metazoa</taxon>
        <taxon>Chordata</taxon>
        <taxon>Tunicata</taxon>
        <taxon>Ascidiacea</taxon>
        <taxon>Aplousobranchia</taxon>
        <taxon>Clavelinidae</taxon>
        <taxon>Clavelina</taxon>
    </lineage>
</organism>